<sequence>MSPNNVAYVLTKDDPSNTSLIDSKTSKLAYMVTTEITKGHIITEIRNAAEQSIATLEWRDTLPDRVSYKAEKTQSVNNWLKPKALLGPSESEVEFKDEQGRKFKWKAMQPTQSEDGQIVMELYAVDSPQSPIATFQRSEEHSPAKMLLTPEAQELDDLCITTLLFQEKKRRRNLEKKRRKIRPSQSDGGVVSAALNALGNASITI</sequence>
<keyword evidence="3" id="KW-1185">Reference proteome</keyword>
<name>A0A0C9UA89_SPHS4</name>
<dbReference type="EMBL" id="KN837242">
    <property type="protein sequence ID" value="KIJ31444.1"/>
    <property type="molecule type" value="Genomic_DNA"/>
</dbReference>
<dbReference type="Proteomes" id="UP000054279">
    <property type="component" value="Unassembled WGS sequence"/>
</dbReference>
<accession>A0A0C9UA89</accession>
<reference evidence="2 3" key="1">
    <citation type="submission" date="2014-06" db="EMBL/GenBank/DDBJ databases">
        <title>Evolutionary Origins and Diversification of the Mycorrhizal Mutualists.</title>
        <authorList>
            <consortium name="DOE Joint Genome Institute"/>
            <consortium name="Mycorrhizal Genomics Consortium"/>
            <person name="Kohler A."/>
            <person name="Kuo A."/>
            <person name="Nagy L.G."/>
            <person name="Floudas D."/>
            <person name="Copeland A."/>
            <person name="Barry K.W."/>
            <person name="Cichocki N."/>
            <person name="Veneault-Fourrey C."/>
            <person name="LaButti K."/>
            <person name="Lindquist E.A."/>
            <person name="Lipzen A."/>
            <person name="Lundell T."/>
            <person name="Morin E."/>
            <person name="Murat C."/>
            <person name="Riley R."/>
            <person name="Ohm R."/>
            <person name="Sun H."/>
            <person name="Tunlid A."/>
            <person name="Henrissat B."/>
            <person name="Grigoriev I.V."/>
            <person name="Hibbett D.S."/>
            <person name="Martin F."/>
        </authorList>
    </citation>
    <scope>NUCLEOTIDE SEQUENCE [LARGE SCALE GENOMIC DNA]</scope>
    <source>
        <strain evidence="2 3">SS14</strain>
    </source>
</reference>
<protein>
    <recommendedName>
        <fullName evidence="1">DUF6593 domain-containing protein</fullName>
    </recommendedName>
</protein>
<evidence type="ECO:0000313" key="2">
    <source>
        <dbReference type="EMBL" id="KIJ31444.1"/>
    </source>
</evidence>
<proteinExistence type="predicted"/>
<feature type="domain" description="DUF6593" evidence="1">
    <location>
        <begin position="13"/>
        <end position="172"/>
    </location>
</feature>
<dbReference type="Pfam" id="PF20236">
    <property type="entry name" value="DUF6593"/>
    <property type="match status" value="1"/>
</dbReference>
<evidence type="ECO:0000313" key="3">
    <source>
        <dbReference type="Proteomes" id="UP000054279"/>
    </source>
</evidence>
<organism evidence="2 3">
    <name type="scientific">Sphaerobolus stellatus (strain SS14)</name>
    <dbReference type="NCBI Taxonomy" id="990650"/>
    <lineage>
        <taxon>Eukaryota</taxon>
        <taxon>Fungi</taxon>
        <taxon>Dikarya</taxon>
        <taxon>Basidiomycota</taxon>
        <taxon>Agaricomycotina</taxon>
        <taxon>Agaricomycetes</taxon>
        <taxon>Phallomycetidae</taxon>
        <taxon>Geastrales</taxon>
        <taxon>Sphaerobolaceae</taxon>
        <taxon>Sphaerobolus</taxon>
    </lineage>
</organism>
<dbReference type="HOGENOM" id="CLU_084280_0_0_1"/>
<gene>
    <name evidence="2" type="ORF">M422DRAFT_266820</name>
</gene>
<dbReference type="InterPro" id="IPR046528">
    <property type="entry name" value="DUF6593"/>
</dbReference>
<dbReference type="AlphaFoldDB" id="A0A0C9UA89"/>
<evidence type="ECO:0000259" key="1">
    <source>
        <dbReference type="Pfam" id="PF20236"/>
    </source>
</evidence>
<dbReference type="OrthoDB" id="3256331at2759"/>